<dbReference type="PANTHER" id="PTHR43191">
    <property type="entry name" value="RRNA METHYLTRANSFERASE 3"/>
    <property type="match status" value="1"/>
</dbReference>
<dbReference type="InterPro" id="IPR029028">
    <property type="entry name" value="Alpha/beta_knot_MTases"/>
</dbReference>
<sequence>MTRKTGRGTHPAERRVTVRNARFQQWQSYLTTRAKRTKAGRFLIQGVRPITLALEHDWPIEALLHRADGPALSEWARGVLDRWPGETVAVAGELIAELGERTGSAPELIAVAVTRSRPLSALTLPRSTVAPLVVVFDRPSSPGNLGTVIRSADAFGADAVIVTGHAADPFDPQCVRASTGSLFAMPVFTAADPDEVVAFRDRQNREMQIVGTDEHGAVTIADHDMRGGTILVIGNETRGMSAAWRGACDATVGIPIGGAASSLGAPSAAAVCLYEITRQRATAVRSGVAEGTR</sequence>
<dbReference type="Gene3D" id="3.40.1280.10">
    <property type="match status" value="1"/>
</dbReference>
<dbReference type="RefSeq" id="WP_345343657.1">
    <property type="nucleotide sequence ID" value="NZ_BAABFB010000029.1"/>
</dbReference>
<dbReference type="InterPro" id="IPR029064">
    <property type="entry name" value="Ribosomal_eL30-like_sf"/>
</dbReference>
<organism evidence="5 6">
    <name type="scientific">Rhodococcus olei</name>
    <dbReference type="NCBI Taxonomy" id="2161675"/>
    <lineage>
        <taxon>Bacteria</taxon>
        <taxon>Bacillati</taxon>
        <taxon>Actinomycetota</taxon>
        <taxon>Actinomycetes</taxon>
        <taxon>Mycobacteriales</taxon>
        <taxon>Nocardiaceae</taxon>
        <taxon>Rhodococcus</taxon>
    </lineage>
</organism>
<evidence type="ECO:0000256" key="2">
    <source>
        <dbReference type="ARBA" id="ARBA00022679"/>
    </source>
</evidence>
<dbReference type="Proteomes" id="UP001501183">
    <property type="component" value="Unassembled WGS sequence"/>
</dbReference>
<dbReference type="Pfam" id="PF22655">
    <property type="entry name" value="SpoU_sub_bind_like"/>
    <property type="match status" value="1"/>
</dbReference>
<dbReference type="GO" id="GO:0008168">
    <property type="term" value="F:methyltransferase activity"/>
    <property type="evidence" value="ECO:0007669"/>
    <property type="project" value="UniProtKB-KW"/>
</dbReference>
<dbReference type="InterPro" id="IPR029026">
    <property type="entry name" value="tRNA_m1G_MTases_N"/>
</dbReference>
<accession>A0ABP8P071</accession>
<feature type="domain" description="SpoU L30e-like N-terminal" evidence="4">
    <location>
        <begin position="20"/>
        <end position="110"/>
    </location>
</feature>
<protein>
    <submittedName>
        <fullName evidence="5">TrmH family RNA methyltransferase</fullName>
    </submittedName>
</protein>
<evidence type="ECO:0000313" key="6">
    <source>
        <dbReference type="Proteomes" id="UP001501183"/>
    </source>
</evidence>
<dbReference type="GO" id="GO:0032259">
    <property type="term" value="P:methylation"/>
    <property type="evidence" value="ECO:0007669"/>
    <property type="project" value="UniProtKB-KW"/>
</dbReference>
<keyword evidence="6" id="KW-1185">Reference proteome</keyword>
<evidence type="ECO:0000259" key="4">
    <source>
        <dbReference type="Pfam" id="PF22655"/>
    </source>
</evidence>
<dbReference type="SUPFAM" id="SSF55315">
    <property type="entry name" value="L30e-like"/>
    <property type="match status" value="1"/>
</dbReference>
<gene>
    <name evidence="5" type="ORF">GCM10023094_17360</name>
</gene>
<name>A0ABP8P071_9NOCA</name>
<evidence type="ECO:0000313" key="5">
    <source>
        <dbReference type="EMBL" id="GAA4476746.1"/>
    </source>
</evidence>
<dbReference type="SUPFAM" id="SSF75217">
    <property type="entry name" value="alpha/beta knot"/>
    <property type="match status" value="1"/>
</dbReference>
<proteinExistence type="predicted"/>
<keyword evidence="1 5" id="KW-0489">Methyltransferase</keyword>
<dbReference type="Pfam" id="PF00588">
    <property type="entry name" value="SpoU_methylase"/>
    <property type="match status" value="1"/>
</dbReference>
<dbReference type="Gene3D" id="3.30.1330.30">
    <property type="match status" value="1"/>
</dbReference>
<comment type="caution">
    <text evidence="5">The sequence shown here is derived from an EMBL/GenBank/DDBJ whole genome shotgun (WGS) entry which is preliminary data.</text>
</comment>
<dbReference type="InterPro" id="IPR001537">
    <property type="entry name" value="SpoU_MeTrfase"/>
</dbReference>
<dbReference type="PANTHER" id="PTHR43191:SF2">
    <property type="entry name" value="RRNA METHYLTRANSFERASE 3, MITOCHONDRIAL"/>
    <property type="match status" value="1"/>
</dbReference>
<dbReference type="InterPro" id="IPR054578">
    <property type="entry name" value="SpoU_sub_bind-like_N"/>
</dbReference>
<evidence type="ECO:0000256" key="1">
    <source>
        <dbReference type="ARBA" id="ARBA00022603"/>
    </source>
</evidence>
<dbReference type="EMBL" id="BAABFB010000029">
    <property type="protein sequence ID" value="GAA4476746.1"/>
    <property type="molecule type" value="Genomic_DNA"/>
</dbReference>
<reference evidence="6" key="1">
    <citation type="journal article" date="2019" name="Int. J. Syst. Evol. Microbiol.">
        <title>The Global Catalogue of Microorganisms (GCM) 10K type strain sequencing project: providing services to taxonomists for standard genome sequencing and annotation.</title>
        <authorList>
            <consortium name="The Broad Institute Genomics Platform"/>
            <consortium name="The Broad Institute Genome Sequencing Center for Infectious Disease"/>
            <person name="Wu L."/>
            <person name="Ma J."/>
        </authorList>
    </citation>
    <scope>NUCLEOTIDE SEQUENCE [LARGE SCALE GENOMIC DNA]</scope>
    <source>
        <strain evidence="6">JCM 32206</strain>
    </source>
</reference>
<evidence type="ECO:0000259" key="3">
    <source>
        <dbReference type="Pfam" id="PF00588"/>
    </source>
</evidence>
<feature type="domain" description="tRNA/rRNA methyltransferase SpoU type" evidence="3">
    <location>
        <begin position="132"/>
        <end position="274"/>
    </location>
</feature>
<dbReference type="InterPro" id="IPR051259">
    <property type="entry name" value="rRNA_Methyltransferase"/>
</dbReference>
<keyword evidence="2" id="KW-0808">Transferase</keyword>